<protein>
    <recommendedName>
        <fullName evidence="3">Peptidase metallopeptidase domain-containing protein</fullName>
    </recommendedName>
</protein>
<dbReference type="InterPro" id="IPR006624">
    <property type="entry name" value="Beta-propeller_rpt_TECPR"/>
</dbReference>
<dbReference type="EMBL" id="CP001619">
    <property type="protein sequence ID" value="ACT93575.1"/>
    <property type="molecule type" value="Genomic_DNA"/>
</dbReference>
<dbReference type="Proteomes" id="UP000002011">
    <property type="component" value="Chromosome"/>
</dbReference>
<dbReference type="InterPro" id="IPR024079">
    <property type="entry name" value="MetalloPept_cat_dom_sf"/>
</dbReference>
<dbReference type="STRING" id="471854.Dfer_2356"/>
<dbReference type="GO" id="GO:0008237">
    <property type="term" value="F:metallopeptidase activity"/>
    <property type="evidence" value="ECO:0007669"/>
    <property type="project" value="InterPro"/>
</dbReference>
<dbReference type="KEGG" id="dfe:Dfer_2356"/>
<dbReference type="SUPFAM" id="SSF63829">
    <property type="entry name" value="Calcium-dependent phosphotriesterase"/>
    <property type="match status" value="1"/>
</dbReference>
<dbReference type="Gene3D" id="3.40.390.10">
    <property type="entry name" value="Collagenase (Catalytic Domain)"/>
    <property type="match status" value="1"/>
</dbReference>
<dbReference type="OrthoDB" id="785995at2"/>
<dbReference type="SUPFAM" id="SSF55486">
    <property type="entry name" value="Metalloproteases ('zincins'), catalytic domain"/>
    <property type="match status" value="1"/>
</dbReference>
<keyword evidence="2" id="KW-1185">Reference proteome</keyword>
<dbReference type="HOGENOM" id="CLU_549502_0_0_10"/>
<accession>C6VZU7</accession>
<sequence>MAVLALVSLTMQSCKQPDELVSQPPVAGTETGHSDTQALAAFLSSELGVASTEIVYEDTVHAFVVEKDMLVSEADVRVRMKAGIGAKTTQRRAKWLLSDAVVGSLGISIDANFPAEWKQAINEVALTWNHNNPKVKFYITNDNPKVRLKTYFSGKNDLSYIVKAPLPAQDGNVGGEVLVNYNYCYYGPQIPLSMKKAAIVHALGHVLGLTHTNPDGSYDNMHIPGTPTVDNASVMKSTFAAWTSLSWGDWMAAKYLYPSNTGWSTMGTGYDLAAGGGSDATLWKLGTIPLPKGMMVHKFNWSTKNWDTVPCQGAARIAVNPITERPWIVDSTGDIFEMLANGTWKKYPGKAGDIGVGANGQVWIIGTTFIDGGKSGWSIHKLENGKWVQKPGGGVYIAVDADGNAWVANSKGEIYRYNGTKFVQLPGLASDIAISADGYVYITGRSDALGGKIYRWQGNSWTQLGGFGYNITALEAPYGPLVSINGTIQSWFNFNM</sequence>
<dbReference type="RefSeq" id="WP_015811825.1">
    <property type="nucleotide sequence ID" value="NC_013037.1"/>
</dbReference>
<dbReference type="AlphaFoldDB" id="C6VZU7"/>
<organism evidence="1 2">
    <name type="scientific">Dyadobacter fermentans (strain ATCC 700827 / DSM 18053 / CIP 107007 / KCTC 52180 / NS114)</name>
    <dbReference type="NCBI Taxonomy" id="471854"/>
    <lineage>
        <taxon>Bacteria</taxon>
        <taxon>Pseudomonadati</taxon>
        <taxon>Bacteroidota</taxon>
        <taxon>Cytophagia</taxon>
        <taxon>Cytophagales</taxon>
        <taxon>Spirosomataceae</taxon>
        <taxon>Dyadobacter</taxon>
    </lineage>
</organism>
<proteinExistence type="predicted"/>
<reference evidence="1 2" key="1">
    <citation type="journal article" date="2009" name="Stand. Genomic Sci.">
        <title>Complete genome sequence of Dyadobacter fermentans type strain (NS114).</title>
        <authorList>
            <person name="Lang E."/>
            <person name="Lapidus A."/>
            <person name="Chertkov O."/>
            <person name="Brettin T."/>
            <person name="Detter J.C."/>
            <person name="Han C."/>
            <person name="Copeland A."/>
            <person name="Glavina Del Rio T."/>
            <person name="Nolan M."/>
            <person name="Chen F."/>
            <person name="Lucas S."/>
            <person name="Tice H."/>
            <person name="Cheng J.F."/>
            <person name="Land M."/>
            <person name="Hauser L."/>
            <person name="Chang Y.J."/>
            <person name="Jeffries C.D."/>
            <person name="Kopitz M."/>
            <person name="Bruce D."/>
            <person name="Goodwin L."/>
            <person name="Pitluck S."/>
            <person name="Ovchinnikova G."/>
            <person name="Pati A."/>
            <person name="Ivanova N."/>
            <person name="Mavrommatis K."/>
            <person name="Chen A."/>
            <person name="Palaniappan K."/>
            <person name="Chain P."/>
            <person name="Bristow J."/>
            <person name="Eisen J.A."/>
            <person name="Markowitz V."/>
            <person name="Hugenholtz P."/>
            <person name="Goker M."/>
            <person name="Rohde M."/>
            <person name="Kyrpides N.C."/>
            <person name="Klenk H.P."/>
        </authorList>
    </citation>
    <scope>NUCLEOTIDE SEQUENCE [LARGE SCALE GENOMIC DNA]</scope>
    <source>
        <strain evidence="2">ATCC 700827 / DSM 18053 / CIP 107007 / KCTC 52180 / NS114</strain>
    </source>
</reference>
<evidence type="ECO:0000313" key="1">
    <source>
        <dbReference type="EMBL" id="ACT93575.1"/>
    </source>
</evidence>
<name>C6VZU7_DYAFD</name>
<evidence type="ECO:0000313" key="2">
    <source>
        <dbReference type="Proteomes" id="UP000002011"/>
    </source>
</evidence>
<dbReference type="Pfam" id="PF19193">
    <property type="entry name" value="Tectonin"/>
    <property type="match status" value="1"/>
</dbReference>
<gene>
    <name evidence="1" type="ordered locus">Dfer_2356</name>
</gene>
<dbReference type="eggNOG" id="COG5549">
    <property type="taxonomic scope" value="Bacteria"/>
</dbReference>
<evidence type="ECO:0008006" key="3">
    <source>
        <dbReference type="Google" id="ProtNLM"/>
    </source>
</evidence>